<dbReference type="EMBL" id="FNOK01000022">
    <property type="protein sequence ID" value="SDY25183.1"/>
    <property type="molecule type" value="Genomic_DNA"/>
</dbReference>
<feature type="transmembrane region" description="Helical" evidence="1">
    <location>
        <begin position="139"/>
        <end position="159"/>
    </location>
</feature>
<name>A0A1H3IBI6_9PSEU</name>
<dbReference type="PROSITE" id="PS51257">
    <property type="entry name" value="PROKAR_LIPOPROTEIN"/>
    <property type="match status" value="1"/>
</dbReference>
<feature type="transmembrane region" description="Helical" evidence="1">
    <location>
        <begin position="36"/>
        <end position="60"/>
    </location>
</feature>
<keyword evidence="1" id="KW-0472">Membrane</keyword>
<dbReference type="AlphaFoldDB" id="A0A1H3IBI6"/>
<evidence type="ECO:0000256" key="1">
    <source>
        <dbReference type="SAM" id="Phobius"/>
    </source>
</evidence>
<feature type="transmembrane region" description="Helical" evidence="1">
    <location>
        <begin position="72"/>
        <end position="94"/>
    </location>
</feature>
<evidence type="ECO:0000259" key="2">
    <source>
        <dbReference type="Pfam" id="PF07885"/>
    </source>
</evidence>
<protein>
    <submittedName>
        <fullName evidence="3">Ion channel</fullName>
    </submittedName>
</protein>
<dbReference type="Pfam" id="PF07885">
    <property type="entry name" value="Ion_trans_2"/>
    <property type="match status" value="1"/>
</dbReference>
<dbReference type="SUPFAM" id="SSF81324">
    <property type="entry name" value="Voltage-gated potassium channels"/>
    <property type="match status" value="1"/>
</dbReference>
<keyword evidence="4" id="KW-1185">Reference proteome</keyword>
<organism evidence="3 4">
    <name type="scientific">Saccharopolyspora shandongensis</name>
    <dbReference type="NCBI Taxonomy" id="418495"/>
    <lineage>
        <taxon>Bacteria</taxon>
        <taxon>Bacillati</taxon>
        <taxon>Actinomycetota</taxon>
        <taxon>Actinomycetes</taxon>
        <taxon>Pseudonocardiales</taxon>
        <taxon>Pseudonocardiaceae</taxon>
        <taxon>Saccharopolyspora</taxon>
    </lineage>
</organism>
<feature type="transmembrane region" description="Helical" evidence="1">
    <location>
        <begin position="9"/>
        <end position="30"/>
    </location>
</feature>
<evidence type="ECO:0000313" key="4">
    <source>
        <dbReference type="Proteomes" id="UP000199529"/>
    </source>
</evidence>
<reference evidence="4" key="1">
    <citation type="submission" date="2016-10" db="EMBL/GenBank/DDBJ databases">
        <authorList>
            <person name="Varghese N."/>
            <person name="Submissions S."/>
        </authorList>
    </citation>
    <scope>NUCLEOTIDE SEQUENCE [LARGE SCALE GENOMIC DNA]</scope>
    <source>
        <strain evidence="4">CGMCC 4.3530</strain>
    </source>
</reference>
<dbReference type="InterPro" id="IPR013099">
    <property type="entry name" value="K_chnl_dom"/>
</dbReference>
<dbReference type="Proteomes" id="UP000199529">
    <property type="component" value="Unassembled WGS sequence"/>
</dbReference>
<gene>
    <name evidence="3" type="ORF">SAMN05216215_1022117</name>
</gene>
<sequence length="169" mass="17711">MPGSGRNRVLINLATSLGAVVACTVAYYLLPVDRFGLVGTVNAVVVFAVGLLAISSLILFQVRRFRIGGARHGSSIAGVAVALYLAVLFFAAVYFGLARQDPGSITSLRTKTDALYYSLTITSTVGFGDVHAESQFARAVAAVHMAFNIGFLAAAVAVVRAKASRPDDD</sequence>
<keyword evidence="1" id="KW-1133">Transmembrane helix</keyword>
<dbReference type="Gene3D" id="1.10.287.70">
    <property type="match status" value="1"/>
</dbReference>
<evidence type="ECO:0000313" key="3">
    <source>
        <dbReference type="EMBL" id="SDY25183.1"/>
    </source>
</evidence>
<dbReference type="STRING" id="418495.SAMN05216215_1022117"/>
<feature type="domain" description="Potassium channel" evidence="2">
    <location>
        <begin position="85"/>
        <end position="161"/>
    </location>
</feature>
<accession>A0A1H3IBI6</accession>
<dbReference type="RefSeq" id="WP_177226645.1">
    <property type="nucleotide sequence ID" value="NZ_FNOK01000022.1"/>
</dbReference>
<keyword evidence="1" id="KW-0812">Transmembrane</keyword>
<proteinExistence type="predicted"/>